<keyword evidence="4 6" id="KW-1133">Transmembrane helix</keyword>
<comment type="caution">
    <text evidence="8">The sequence shown here is derived from an EMBL/GenBank/DDBJ whole genome shotgun (WGS) entry which is preliminary data.</text>
</comment>
<evidence type="ECO:0000256" key="1">
    <source>
        <dbReference type="ARBA" id="ARBA00004651"/>
    </source>
</evidence>
<comment type="subcellular location">
    <subcellularLocation>
        <location evidence="1">Cell membrane</location>
        <topology evidence="1">Multi-pass membrane protein</topology>
    </subcellularLocation>
</comment>
<keyword evidence="3 6" id="KW-0812">Transmembrane</keyword>
<sequence>MRGEWWKNGLQLNLRIEPIGLVLAVVYAFACWGARKLSLDQFYLPAGIRVAALLLCPPRLWPYLFLGEYAYFAQMRYPMVEKYGLAWVVLGSASLMPAVALIVRLHRRIMTATSETWLLSIAAASALAVTLLNIVLSELLWPIPPDMPALTGVARYVVGDFIGILTVAPLALLWASRQSEPDPAAVFFKPTSMALGLMLILGVSAALLPADSTTAKTSLQVLMALPAIALTCLLGWRGAAISVPMLNLIIGLTTPKPFPSSFDPSAFTTQLIMAITGIALLVLGSRISHYYHHYRIRDDGEKNAIKLAKSSHVASEMGLRERALHLRKIGDGMDVSLNEVVSWLKLQGHHEIAGGLLHTAVVHSRQFRAQASMIYPTALDHLGLYVALQAGGVREAWDMTHRVTRPRLEGDPCKLSVGLQLATYRAMTDAVSLLLESESGQIQVRARCGRLDRYQGIVVTVALLDAENELSEATMAMALERLAGRALAYGGVVQCRRNRIRMALLELPAAATQGAAHDPSIDYLRTTDRGSSQALT</sequence>
<evidence type="ECO:0000313" key="9">
    <source>
        <dbReference type="Proteomes" id="UP000198157"/>
    </source>
</evidence>
<dbReference type="AlphaFoldDB" id="A0A246HP62"/>
<evidence type="ECO:0000256" key="4">
    <source>
        <dbReference type="ARBA" id="ARBA00022989"/>
    </source>
</evidence>
<evidence type="ECO:0000259" key="7">
    <source>
        <dbReference type="Pfam" id="PF05231"/>
    </source>
</evidence>
<accession>A0A246HP62</accession>
<feature type="transmembrane region" description="Helical" evidence="6">
    <location>
        <begin position="187"/>
        <end position="208"/>
    </location>
</feature>
<dbReference type="GO" id="GO:0005886">
    <property type="term" value="C:plasma membrane"/>
    <property type="evidence" value="ECO:0007669"/>
    <property type="project" value="UniProtKB-SubCell"/>
</dbReference>
<evidence type="ECO:0000256" key="2">
    <source>
        <dbReference type="ARBA" id="ARBA00022475"/>
    </source>
</evidence>
<feature type="transmembrane region" description="Helical" evidence="6">
    <location>
        <begin position="84"/>
        <end position="105"/>
    </location>
</feature>
<name>A0A246HP62_STEMA</name>
<feature type="transmembrane region" description="Helical" evidence="6">
    <location>
        <begin position="12"/>
        <end position="30"/>
    </location>
</feature>
<reference evidence="8 9" key="1">
    <citation type="submission" date="2017-06" db="EMBL/GenBank/DDBJ databases">
        <authorList>
            <person name="Kim H.J."/>
            <person name="Triplett B.A."/>
        </authorList>
    </citation>
    <scope>NUCLEOTIDE SEQUENCE [LARGE SCALE GENOMIC DNA]</scope>
    <source>
        <strain evidence="8 9">13146</strain>
    </source>
</reference>
<keyword evidence="5 6" id="KW-0472">Membrane</keyword>
<evidence type="ECO:0000256" key="5">
    <source>
        <dbReference type="ARBA" id="ARBA00023136"/>
    </source>
</evidence>
<feature type="transmembrane region" description="Helical" evidence="6">
    <location>
        <begin position="156"/>
        <end position="175"/>
    </location>
</feature>
<organism evidence="8 9">
    <name type="scientific">Stenotrophomonas maltophilia</name>
    <name type="common">Pseudomonas maltophilia</name>
    <name type="synonym">Xanthomonas maltophilia</name>
    <dbReference type="NCBI Taxonomy" id="40324"/>
    <lineage>
        <taxon>Bacteria</taxon>
        <taxon>Pseudomonadati</taxon>
        <taxon>Pseudomonadota</taxon>
        <taxon>Gammaproteobacteria</taxon>
        <taxon>Lysobacterales</taxon>
        <taxon>Lysobacteraceae</taxon>
        <taxon>Stenotrophomonas</taxon>
        <taxon>Stenotrophomonas maltophilia group</taxon>
    </lineage>
</organism>
<dbReference type="Proteomes" id="UP000198157">
    <property type="component" value="Unassembled WGS sequence"/>
</dbReference>
<dbReference type="InterPro" id="IPR007895">
    <property type="entry name" value="MASE1"/>
</dbReference>
<protein>
    <recommendedName>
        <fullName evidence="7">MASE1 domain-containing protein</fullName>
    </recommendedName>
</protein>
<feature type="transmembrane region" description="Helical" evidence="6">
    <location>
        <begin position="271"/>
        <end position="291"/>
    </location>
</feature>
<dbReference type="OrthoDB" id="6876341at2"/>
<dbReference type="Pfam" id="PF05231">
    <property type="entry name" value="MASE1"/>
    <property type="match status" value="1"/>
</dbReference>
<evidence type="ECO:0000256" key="6">
    <source>
        <dbReference type="SAM" id="Phobius"/>
    </source>
</evidence>
<feature type="domain" description="MASE1" evidence="7">
    <location>
        <begin position="37"/>
        <end position="288"/>
    </location>
</feature>
<proteinExistence type="predicted"/>
<dbReference type="EMBL" id="NIVS01000013">
    <property type="protein sequence ID" value="OWQ55122.1"/>
    <property type="molecule type" value="Genomic_DNA"/>
</dbReference>
<evidence type="ECO:0000256" key="3">
    <source>
        <dbReference type="ARBA" id="ARBA00022692"/>
    </source>
</evidence>
<feature type="transmembrane region" description="Helical" evidence="6">
    <location>
        <begin position="117"/>
        <end position="136"/>
    </location>
</feature>
<keyword evidence="2" id="KW-1003">Cell membrane</keyword>
<evidence type="ECO:0000313" key="8">
    <source>
        <dbReference type="EMBL" id="OWQ55122.1"/>
    </source>
</evidence>
<gene>
    <name evidence="8" type="ORF">CEE60_06115</name>
</gene>